<sequence>MLKKTSKCNRGFACFAYVGHLVLPHVTAVSCFSLFVGHMSILLMTVVTISPLTLGIIIMAPLPDYKKEHLHEYTGDVPI</sequence>
<evidence type="ECO:0000256" key="1">
    <source>
        <dbReference type="SAM" id="Phobius"/>
    </source>
</evidence>
<keyword evidence="1" id="KW-1133">Transmembrane helix</keyword>
<comment type="caution">
    <text evidence="2">The sequence shown here is derived from an EMBL/GenBank/DDBJ whole genome shotgun (WGS) entry which is preliminary data.</text>
</comment>
<reference evidence="2 3" key="1">
    <citation type="submission" date="2015-09" db="EMBL/GenBank/DDBJ databases">
        <title>Genome sequencing project for genomic taxonomy and phylogenomics of Bacillus-like bacteria.</title>
        <authorList>
            <person name="Liu B."/>
            <person name="Wang J."/>
            <person name="Zhu Y."/>
            <person name="Liu G."/>
            <person name="Chen Q."/>
            <person name="Chen Z."/>
            <person name="Lan J."/>
            <person name="Che J."/>
            <person name="Ge C."/>
            <person name="Shi H."/>
            <person name="Pan Z."/>
            <person name="Liu X."/>
        </authorList>
    </citation>
    <scope>NUCLEOTIDE SEQUENCE [LARGE SCALE GENOMIC DNA]</scope>
    <source>
        <strain evidence="2 3">FJAT-18043</strain>
    </source>
</reference>
<dbReference type="EMBL" id="LJIX01000006">
    <property type="protein sequence ID" value="KQL18766.1"/>
    <property type="molecule type" value="Genomic_DNA"/>
</dbReference>
<dbReference type="STRING" id="1637975.AN957_09385"/>
<feature type="transmembrane region" description="Helical" evidence="1">
    <location>
        <begin position="12"/>
        <end position="35"/>
    </location>
</feature>
<name>A0A0Q3QM09_9BACI</name>
<evidence type="ECO:0000313" key="3">
    <source>
        <dbReference type="Proteomes" id="UP000050996"/>
    </source>
</evidence>
<gene>
    <name evidence="2" type="ORF">AN957_09385</name>
</gene>
<dbReference type="PROSITE" id="PS51257">
    <property type="entry name" value="PROKAR_LIPOPROTEIN"/>
    <property type="match status" value="1"/>
</dbReference>
<accession>A0A0Q3QM09</accession>
<protein>
    <submittedName>
        <fullName evidence="2">Uncharacterized protein</fullName>
    </submittedName>
</protein>
<organism evidence="2 3">
    <name type="scientific">Cytobacillus solani</name>
    <dbReference type="NCBI Taxonomy" id="1637975"/>
    <lineage>
        <taxon>Bacteria</taxon>
        <taxon>Bacillati</taxon>
        <taxon>Bacillota</taxon>
        <taxon>Bacilli</taxon>
        <taxon>Bacillales</taxon>
        <taxon>Bacillaceae</taxon>
        <taxon>Cytobacillus</taxon>
    </lineage>
</organism>
<keyword evidence="1" id="KW-0812">Transmembrane</keyword>
<dbReference type="Proteomes" id="UP000050996">
    <property type="component" value="Unassembled WGS sequence"/>
</dbReference>
<feature type="transmembrane region" description="Helical" evidence="1">
    <location>
        <begin position="41"/>
        <end position="62"/>
    </location>
</feature>
<dbReference type="AlphaFoldDB" id="A0A0Q3QM09"/>
<proteinExistence type="predicted"/>
<keyword evidence="1" id="KW-0472">Membrane</keyword>
<evidence type="ECO:0000313" key="2">
    <source>
        <dbReference type="EMBL" id="KQL18766.1"/>
    </source>
</evidence>
<keyword evidence="3" id="KW-1185">Reference proteome</keyword>